<accession>A0A9N9EGQ7</accession>
<dbReference type="AlphaFoldDB" id="A0A9N9EGQ7"/>
<reference evidence="2" key="1">
    <citation type="submission" date="2021-06" db="EMBL/GenBank/DDBJ databases">
        <authorList>
            <person name="Kallberg Y."/>
            <person name="Tangrot J."/>
            <person name="Rosling A."/>
        </authorList>
    </citation>
    <scope>NUCLEOTIDE SEQUENCE</scope>
    <source>
        <strain evidence="2">BR232B</strain>
    </source>
</reference>
<dbReference type="Proteomes" id="UP000789739">
    <property type="component" value="Unassembled WGS sequence"/>
</dbReference>
<sequence length="139" mass="16017">KAPVFAGGSLAIKDHPVIGGAMALVGSVAEEKLEERDELFKELFGKFPKNIELKSDITNRKDTRNFIKKLQEIKSLLPEFLKEVKEEEDLRSILKEMLEKVSGKSEDNQEEKNKENTQEIDLDKYFEEEIQIQIEQPPK</sequence>
<protein>
    <submittedName>
        <fullName evidence="2">1919_t:CDS:1</fullName>
    </submittedName>
</protein>
<gene>
    <name evidence="2" type="ORF">PBRASI_LOCUS11647</name>
</gene>
<proteinExistence type="predicted"/>
<organism evidence="2 3">
    <name type="scientific">Paraglomus brasilianum</name>
    <dbReference type="NCBI Taxonomy" id="144538"/>
    <lineage>
        <taxon>Eukaryota</taxon>
        <taxon>Fungi</taxon>
        <taxon>Fungi incertae sedis</taxon>
        <taxon>Mucoromycota</taxon>
        <taxon>Glomeromycotina</taxon>
        <taxon>Glomeromycetes</taxon>
        <taxon>Paraglomerales</taxon>
        <taxon>Paraglomeraceae</taxon>
        <taxon>Paraglomus</taxon>
    </lineage>
</organism>
<comment type="caution">
    <text evidence="2">The sequence shown here is derived from an EMBL/GenBank/DDBJ whole genome shotgun (WGS) entry which is preliminary data.</text>
</comment>
<keyword evidence="3" id="KW-1185">Reference proteome</keyword>
<feature type="region of interest" description="Disordered" evidence="1">
    <location>
        <begin position="101"/>
        <end position="125"/>
    </location>
</feature>
<feature type="non-terminal residue" evidence="2">
    <location>
        <position position="139"/>
    </location>
</feature>
<dbReference type="EMBL" id="CAJVPI010006241">
    <property type="protein sequence ID" value="CAG8677891.1"/>
    <property type="molecule type" value="Genomic_DNA"/>
</dbReference>
<name>A0A9N9EGQ7_9GLOM</name>
<evidence type="ECO:0000313" key="2">
    <source>
        <dbReference type="EMBL" id="CAG8677891.1"/>
    </source>
</evidence>
<evidence type="ECO:0000256" key="1">
    <source>
        <dbReference type="SAM" id="MobiDB-lite"/>
    </source>
</evidence>
<evidence type="ECO:0000313" key="3">
    <source>
        <dbReference type="Proteomes" id="UP000789739"/>
    </source>
</evidence>